<organism evidence="3 4">
    <name type="scientific">Pseudaquabacterium rugosum</name>
    <dbReference type="NCBI Taxonomy" id="2984194"/>
    <lineage>
        <taxon>Bacteria</taxon>
        <taxon>Pseudomonadati</taxon>
        <taxon>Pseudomonadota</taxon>
        <taxon>Betaproteobacteria</taxon>
        <taxon>Burkholderiales</taxon>
        <taxon>Sphaerotilaceae</taxon>
        <taxon>Pseudaquabacterium</taxon>
    </lineage>
</organism>
<keyword evidence="3" id="KW-0378">Hydrolase</keyword>
<accession>A0ABU9B9V5</accession>
<dbReference type="InterPro" id="IPR029058">
    <property type="entry name" value="AB_hydrolase_fold"/>
</dbReference>
<dbReference type="SUPFAM" id="SSF53474">
    <property type="entry name" value="alpha/beta-Hydrolases"/>
    <property type="match status" value="1"/>
</dbReference>
<evidence type="ECO:0000313" key="3">
    <source>
        <dbReference type="EMBL" id="MEK8025787.1"/>
    </source>
</evidence>
<evidence type="ECO:0000259" key="2">
    <source>
        <dbReference type="Pfam" id="PF00561"/>
    </source>
</evidence>
<name>A0ABU9B9V5_9BURK</name>
<dbReference type="Proteomes" id="UP001368500">
    <property type="component" value="Unassembled WGS sequence"/>
</dbReference>
<reference evidence="3 4" key="1">
    <citation type="submission" date="2024-04" db="EMBL/GenBank/DDBJ databases">
        <title>Novel species of the genus Ideonella isolated from streams.</title>
        <authorList>
            <person name="Lu H."/>
        </authorList>
    </citation>
    <scope>NUCLEOTIDE SEQUENCE [LARGE SCALE GENOMIC DNA]</scope>
    <source>
        <strain evidence="3 4">BYS139W</strain>
    </source>
</reference>
<sequence>MRAPRPPDAPADADAGADDTAPPRPHPLPVIGTSPSDADGTDGTDGSGHGGDDERPAWLRDARLIDPGAAGMAGAASGSSAADGWAHGPDGRRLPPGLARRRQAEAARSRPWHAPALKLAGMALIGASLALPLTLRQPDVPVEALVDRWALPPSSFIDLDGQLIHWREEGPVQAAGAPLLLLHDLGAHLQVWDDWSRALRPQRRVLRMDLPGHGLTGPWSVPPPGLPAALPPADPQARRALPGEQADGSADARAYRADVLARAVLAVIERQQLPPVVLVGHGLGGEVAWHLAALAPQRVRALVLLAPSGGALPGGGPRLSATPPHSPLAWQLLGLPAVGLHGEDTVPRWLVAQTLHQLAGDPTRVTDAQIDRYRDLLRRRGDRAVLHALARAEAGGTQPPALPALGAAADRPTLLLWGGRDRWQPPSQATPLRAALPQARLAVLPDLGHLLPEESGAAGAAVLQDFLRTHGL</sequence>
<proteinExistence type="predicted"/>
<dbReference type="GO" id="GO:0016787">
    <property type="term" value="F:hydrolase activity"/>
    <property type="evidence" value="ECO:0007669"/>
    <property type="project" value="UniProtKB-KW"/>
</dbReference>
<feature type="compositionally biased region" description="Low complexity" evidence="1">
    <location>
        <begin position="10"/>
        <end position="20"/>
    </location>
</feature>
<feature type="domain" description="AB hydrolase-1" evidence="2">
    <location>
        <begin position="178"/>
        <end position="454"/>
    </location>
</feature>
<feature type="region of interest" description="Disordered" evidence="1">
    <location>
        <begin position="69"/>
        <end position="110"/>
    </location>
</feature>
<keyword evidence="4" id="KW-1185">Reference proteome</keyword>
<evidence type="ECO:0000313" key="4">
    <source>
        <dbReference type="Proteomes" id="UP001368500"/>
    </source>
</evidence>
<dbReference type="PANTHER" id="PTHR43689">
    <property type="entry name" value="HYDROLASE"/>
    <property type="match status" value="1"/>
</dbReference>
<comment type="caution">
    <text evidence="3">The sequence shown here is derived from an EMBL/GenBank/DDBJ whole genome shotgun (WGS) entry which is preliminary data.</text>
</comment>
<dbReference type="Gene3D" id="3.40.50.1820">
    <property type="entry name" value="alpha/beta hydrolase"/>
    <property type="match status" value="1"/>
</dbReference>
<feature type="compositionally biased region" description="Low complexity" evidence="1">
    <location>
        <begin position="69"/>
        <end position="98"/>
    </location>
</feature>
<evidence type="ECO:0000256" key="1">
    <source>
        <dbReference type="SAM" id="MobiDB-lite"/>
    </source>
</evidence>
<dbReference type="PANTHER" id="PTHR43689:SF8">
    <property type="entry name" value="ALPHA_BETA-HYDROLASES SUPERFAMILY PROTEIN"/>
    <property type="match status" value="1"/>
</dbReference>
<dbReference type="InterPro" id="IPR000073">
    <property type="entry name" value="AB_hydrolase_1"/>
</dbReference>
<dbReference type="Pfam" id="PF00561">
    <property type="entry name" value="Abhydrolase_1"/>
    <property type="match status" value="1"/>
</dbReference>
<dbReference type="EMBL" id="JBBUTF010000005">
    <property type="protein sequence ID" value="MEK8025787.1"/>
    <property type="molecule type" value="Genomic_DNA"/>
</dbReference>
<feature type="region of interest" description="Disordered" evidence="1">
    <location>
        <begin position="1"/>
        <end position="55"/>
    </location>
</feature>
<dbReference type="RefSeq" id="WP_341373559.1">
    <property type="nucleotide sequence ID" value="NZ_JBBUTF010000005.1"/>
</dbReference>
<gene>
    <name evidence="3" type="ORF">AACH11_07430</name>
</gene>
<protein>
    <submittedName>
        <fullName evidence="3">Alpha/beta fold hydrolase</fullName>
    </submittedName>
</protein>